<proteinExistence type="predicted"/>
<gene>
    <name evidence="2" type="ORF">QBC33DRAFT_479183</name>
</gene>
<sequence>MSGVEFIVGTVLASVPLALELYDRSERAFQIFSVFKHYPRELRSLKTTLGAQRTIFRNNAIILLTAITKDRAKVQGVVNQPSSQAARQALAMSSMYQCQTDGLAESFVSCRQTAEQINDTLQRVCAQAEDFYGHLGQKQANTTASDWLKHVRSRFKLSLNKPHMEKAITELRDFNKDFELITQQTTRMLEGILNDQKEEFHLHRKSARYLNTLQRYHRVRFASKALYSTLQVRWMCPSHPCHVFDLRIIDNDAHIGKGKGPLNQNITCELAITHDDASLAAYGPLRLEIEQACEDEDDDMGVEEDGHHGGNMEQLTTVLETSADTFTLTRPAKSVRIDRYAKAGMKGTTEVPDLTQPFAGLHLDEPASTVAVAASPARDLGQLEDFCKTFHEVTMDSLGRSLLGILKDPHAQWFYLSPPKTPLGTSQSLSDMIAWIAKEPLLRSLPRPRLVELAGDLAEGIMQFYSTPWLTQASLGQNVRIFHPSDPSLDSIQLNGPYFMARLETRAKGKMKATSVLDESVSEGGSRADSAGARNKLLFNFGILLLEIGFGQPWHELKQAVSKSTTTGQPLTDYRTAEKLAQLLVNRMGLTYPKIIKKCLGCDFGLGETDLDNEDLQRRFLEDVVLGLQQLREHMREMNLYPLG</sequence>
<dbReference type="Pfam" id="PF24476">
    <property type="entry name" value="DUF7580"/>
    <property type="match status" value="1"/>
</dbReference>
<accession>A0AAJ0BSJ9</accession>
<dbReference type="PANTHER" id="PTHR35186:SF4">
    <property type="entry name" value="PRION-INHIBITION AND PROPAGATION HELO DOMAIN-CONTAINING PROTEIN"/>
    <property type="match status" value="1"/>
</dbReference>
<protein>
    <recommendedName>
        <fullName evidence="1">DUF7580 domain-containing protein</fullName>
    </recommendedName>
</protein>
<name>A0AAJ0BSJ9_9PEZI</name>
<evidence type="ECO:0000259" key="1">
    <source>
        <dbReference type="Pfam" id="PF24476"/>
    </source>
</evidence>
<reference evidence="2" key="1">
    <citation type="submission" date="2023-06" db="EMBL/GenBank/DDBJ databases">
        <title>Genome-scale phylogeny and comparative genomics of the fungal order Sordariales.</title>
        <authorList>
            <consortium name="Lawrence Berkeley National Laboratory"/>
            <person name="Hensen N."/>
            <person name="Bonometti L."/>
            <person name="Westerberg I."/>
            <person name="Brannstrom I.O."/>
            <person name="Guillou S."/>
            <person name="Cros-Aarteil S."/>
            <person name="Calhoun S."/>
            <person name="Haridas S."/>
            <person name="Kuo A."/>
            <person name="Mondo S."/>
            <person name="Pangilinan J."/>
            <person name="Riley R."/>
            <person name="Labutti K."/>
            <person name="Andreopoulos B."/>
            <person name="Lipzen A."/>
            <person name="Chen C."/>
            <person name="Yanf M."/>
            <person name="Daum C."/>
            <person name="Ng V."/>
            <person name="Clum A."/>
            <person name="Steindorff A."/>
            <person name="Ohm R."/>
            <person name="Martin F."/>
            <person name="Silar P."/>
            <person name="Natvig D."/>
            <person name="Lalanne C."/>
            <person name="Gautier V."/>
            <person name="Ament-Velasquez S.L."/>
            <person name="Kruys A."/>
            <person name="Hutchinson M.I."/>
            <person name="Powell A.J."/>
            <person name="Barry K."/>
            <person name="Miller A.N."/>
            <person name="Grigoriev I.V."/>
            <person name="Debuchy R."/>
            <person name="Gladieux P."/>
            <person name="Thoren M.H."/>
            <person name="Johannesson H."/>
        </authorList>
    </citation>
    <scope>NUCLEOTIDE SEQUENCE</scope>
    <source>
        <strain evidence="2">8032-3</strain>
    </source>
</reference>
<dbReference type="GeneID" id="85308497"/>
<dbReference type="EMBL" id="MU839025">
    <property type="protein sequence ID" value="KAK1763704.1"/>
    <property type="molecule type" value="Genomic_DNA"/>
</dbReference>
<evidence type="ECO:0000313" key="2">
    <source>
        <dbReference type="EMBL" id="KAK1763704.1"/>
    </source>
</evidence>
<comment type="caution">
    <text evidence="2">The sequence shown here is derived from an EMBL/GenBank/DDBJ whole genome shotgun (WGS) entry which is preliminary data.</text>
</comment>
<dbReference type="PANTHER" id="PTHR35186">
    <property type="entry name" value="ANK_REP_REGION DOMAIN-CONTAINING PROTEIN"/>
    <property type="match status" value="1"/>
</dbReference>
<evidence type="ECO:0000313" key="3">
    <source>
        <dbReference type="Proteomes" id="UP001244011"/>
    </source>
</evidence>
<dbReference type="Proteomes" id="UP001244011">
    <property type="component" value="Unassembled WGS sequence"/>
</dbReference>
<dbReference type="InterPro" id="IPR056002">
    <property type="entry name" value="DUF7580"/>
</dbReference>
<feature type="domain" description="DUF7580" evidence="1">
    <location>
        <begin position="419"/>
        <end position="625"/>
    </location>
</feature>
<dbReference type="RefSeq" id="XP_060279917.1">
    <property type="nucleotide sequence ID" value="XM_060425310.1"/>
</dbReference>
<dbReference type="AlphaFoldDB" id="A0AAJ0BSJ9"/>
<keyword evidence="3" id="KW-1185">Reference proteome</keyword>
<organism evidence="2 3">
    <name type="scientific">Phialemonium atrogriseum</name>
    <dbReference type="NCBI Taxonomy" id="1093897"/>
    <lineage>
        <taxon>Eukaryota</taxon>
        <taxon>Fungi</taxon>
        <taxon>Dikarya</taxon>
        <taxon>Ascomycota</taxon>
        <taxon>Pezizomycotina</taxon>
        <taxon>Sordariomycetes</taxon>
        <taxon>Sordariomycetidae</taxon>
        <taxon>Cephalothecales</taxon>
        <taxon>Cephalothecaceae</taxon>
        <taxon>Phialemonium</taxon>
    </lineage>
</organism>